<protein>
    <submittedName>
        <fullName evidence="6">Response regulator transcription factor</fullName>
    </submittedName>
</protein>
<dbReference type="SUPFAM" id="SSF46894">
    <property type="entry name" value="C-terminal effector domain of the bipartite response regulators"/>
    <property type="match status" value="1"/>
</dbReference>
<dbReference type="PRINTS" id="PR00038">
    <property type="entry name" value="HTHLUXR"/>
</dbReference>
<feature type="modified residue" description="4-aspartylphosphate" evidence="3">
    <location>
        <position position="61"/>
    </location>
</feature>
<dbReference type="Proteomes" id="UP000622317">
    <property type="component" value="Unassembled WGS sequence"/>
</dbReference>
<dbReference type="PROSITE" id="PS50110">
    <property type="entry name" value="RESPONSE_REGULATORY"/>
    <property type="match status" value="1"/>
</dbReference>
<name>A0A927IHV4_9BACT</name>
<evidence type="ECO:0000313" key="7">
    <source>
        <dbReference type="Proteomes" id="UP000622317"/>
    </source>
</evidence>
<dbReference type="InterPro" id="IPR000792">
    <property type="entry name" value="Tscrpt_reg_LuxR_C"/>
</dbReference>
<dbReference type="InterPro" id="IPR058245">
    <property type="entry name" value="NreC/VraR/RcsB-like_REC"/>
</dbReference>
<dbReference type="SMART" id="SM00448">
    <property type="entry name" value="REC"/>
    <property type="match status" value="1"/>
</dbReference>
<evidence type="ECO:0000256" key="3">
    <source>
        <dbReference type="PROSITE-ProRule" id="PRU00169"/>
    </source>
</evidence>
<comment type="caution">
    <text evidence="6">The sequence shown here is derived from an EMBL/GenBank/DDBJ whole genome shotgun (WGS) entry which is preliminary data.</text>
</comment>
<dbReference type="RefSeq" id="WP_191617206.1">
    <property type="nucleotide sequence ID" value="NZ_JACYFG010000032.1"/>
</dbReference>
<proteinExistence type="predicted"/>
<dbReference type="CDD" id="cd06170">
    <property type="entry name" value="LuxR_C_like"/>
    <property type="match status" value="1"/>
</dbReference>
<reference evidence="6" key="1">
    <citation type="submission" date="2020-09" db="EMBL/GenBank/DDBJ databases">
        <title>Pelagicoccus enzymogenes sp. nov. with an EPS production, isolated from marine sediment.</title>
        <authorList>
            <person name="Feng X."/>
        </authorList>
    </citation>
    <scope>NUCLEOTIDE SEQUENCE</scope>
    <source>
        <strain evidence="6">NFK12</strain>
    </source>
</reference>
<dbReference type="PANTHER" id="PTHR43214">
    <property type="entry name" value="TWO-COMPONENT RESPONSE REGULATOR"/>
    <property type="match status" value="1"/>
</dbReference>
<dbReference type="SMART" id="SM00421">
    <property type="entry name" value="HTH_LUXR"/>
    <property type="match status" value="1"/>
</dbReference>
<evidence type="ECO:0000259" key="4">
    <source>
        <dbReference type="PROSITE" id="PS50043"/>
    </source>
</evidence>
<dbReference type="GO" id="GO:0006355">
    <property type="term" value="P:regulation of DNA-templated transcription"/>
    <property type="evidence" value="ECO:0007669"/>
    <property type="project" value="InterPro"/>
</dbReference>
<dbReference type="GO" id="GO:0000160">
    <property type="term" value="P:phosphorelay signal transduction system"/>
    <property type="evidence" value="ECO:0007669"/>
    <property type="project" value="InterPro"/>
</dbReference>
<dbReference type="AlphaFoldDB" id="A0A927IHV4"/>
<evidence type="ECO:0000256" key="1">
    <source>
        <dbReference type="ARBA" id="ARBA00022553"/>
    </source>
</evidence>
<evidence type="ECO:0000313" key="6">
    <source>
        <dbReference type="EMBL" id="MBD5780088.1"/>
    </source>
</evidence>
<accession>A0A927IHV4</accession>
<dbReference type="EMBL" id="JACYFG010000032">
    <property type="protein sequence ID" value="MBD5780088.1"/>
    <property type="molecule type" value="Genomic_DNA"/>
</dbReference>
<keyword evidence="1 3" id="KW-0597">Phosphoprotein</keyword>
<dbReference type="PROSITE" id="PS50043">
    <property type="entry name" value="HTH_LUXR_2"/>
    <property type="match status" value="1"/>
</dbReference>
<gene>
    <name evidence="6" type="ORF">IEN85_11355</name>
</gene>
<dbReference type="Gene3D" id="3.40.50.2300">
    <property type="match status" value="1"/>
</dbReference>
<dbReference type="InterPro" id="IPR016032">
    <property type="entry name" value="Sig_transdc_resp-reg_C-effctor"/>
</dbReference>
<keyword evidence="7" id="KW-1185">Reference proteome</keyword>
<dbReference type="InterPro" id="IPR011006">
    <property type="entry name" value="CheY-like_superfamily"/>
</dbReference>
<dbReference type="PANTHER" id="PTHR43214:SF43">
    <property type="entry name" value="TWO-COMPONENT RESPONSE REGULATOR"/>
    <property type="match status" value="1"/>
</dbReference>
<dbReference type="InterPro" id="IPR001789">
    <property type="entry name" value="Sig_transdc_resp-reg_receiver"/>
</dbReference>
<sequence>MSTEKLSVWLIEDHANYRDTVAMALRARAEIASLLDFSEAESALKRLKSVPSARPDVILIDLGLPGLSGLQAIPKLKDLLPTVNIVVLTVFDDKPKVFEAIASGASGYLLKSSTPGEIVNAVVQVHQGGSPLTPQVARYVLSAFSEVRIQASATKLTQREQEILSYLADGLIKKQVAQKLDISAHTVDYYVRKIYEKLQVNTLSGAISKAVREGLV</sequence>
<feature type="domain" description="Response regulatory" evidence="5">
    <location>
        <begin position="7"/>
        <end position="126"/>
    </location>
</feature>
<dbReference type="CDD" id="cd17535">
    <property type="entry name" value="REC_NarL-like"/>
    <property type="match status" value="1"/>
</dbReference>
<evidence type="ECO:0000256" key="2">
    <source>
        <dbReference type="ARBA" id="ARBA00023125"/>
    </source>
</evidence>
<organism evidence="6 7">
    <name type="scientific">Pelagicoccus enzymogenes</name>
    <dbReference type="NCBI Taxonomy" id="2773457"/>
    <lineage>
        <taxon>Bacteria</taxon>
        <taxon>Pseudomonadati</taxon>
        <taxon>Verrucomicrobiota</taxon>
        <taxon>Opitutia</taxon>
        <taxon>Puniceicoccales</taxon>
        <taxon>Pelagicoccaceae</taxon>
        <taxon>Pelagicoccus</taxon>
    </lineage>
</organism>
<dbReference type="SUPFAM" id="SSF52172">
    <property type="entry name" value="CheY-like"/>
    <property type="match status" value="1"/>
</dbReference>
<dbReference type="Pfam" id="PF00072">
    <property type="entry name" value="Response_reg"/>
    <property type="match status" value="1"/>
</dbReference>
<dbReference type="GO" id="GO:0003677">
    <property type="term" value="F:DNA binding"/>
    <property type="evidence" value="ECO:0007669"/>
    <property type="project" value="UniProtKB-KW"/>
</dbReference>
<dbReference type="InterPro" id="IPR039420">
    <property type="entry name" value="WalR-like"/>
</dbReference>
<evidence type="ECO:0000259" key="5">
    <source>
        <dbReference type="PROSITE" id="PS50110"/>
    </source>
</evidence>
<keyword evidence="2" id="KW-0238">DNA-binding</keyword>
<feature type="domain" description="HTH luxR-type" evidence="4">
    <location>
        <begin position="149"/>
        <end position="214"/>
    </location>
</feature>
<dbReference type="Pfam" id="PF00196">
    <property type="entry name" value="GerE"/>
    <property type="match status" value="1"/>
</dbReference>